<protein>
    <recommendedName>
        <fullName evidence="1">Transcription regulator Rua1 C-terminal domain-containing protein</fullName>
    </recommendedName>
</protein>
<dbReference type="OrthoDB" id="5595379at2759"/>
<comment type="caution">
    <text evidence="2">The sequence shown here is derived from an EMBL/GenBank/DDBJ whole genome shotgun (WGS) entry which is preliminary data.</text>
</comment>
<dbReference type="PANTHER" id="PTHR28125:SF3">
    <property type="entry name" value="TRANSCRIPTION REGULATOR RUA1 C-TERMINAL DOMAIN-CONTAINING PROTEIN"/>
    <property type="match status" value="1"/>
</dbReference>
<evidence type="ECO:0000313" key="2">
    <source>
        <dbReference type="EMBL" id="ORX54854.1"/>
    </source>
</evidence>
<dbReference type="STRING" id="1754191.A0A1Y1VFH4"/>
<dbReference type="EMBL" id="MCFH01000010">
    <property type="protein sequence ID" value="ORX54854.1"/>
    <property type="molecule type" value="Genomic_DNA"/>
</dbReference>
<name>A0A1Y1VFH4_9FUNG</name>
<keyword evidence="3" id="KW-1185">Reference proteome</keyword>
<dbReference type="Proteomes" id="UP000193719">
    <property type="component" value="Unassembled WGS sequence"/>
</dbReference>
<gene>
    <name evidence="2" type="ORF">BCR36DRAFT_266933</name>
</gene>
<feature type="domain" description="Transcription regulator Rua1 C-terminal" evidence="1">
    <location>
        <begin position="9"/>
        <end position="107"/>
    </location>
</feature>
<dbReference type="InterPro" id="IPR028012">
    <property type="entry name" value="Rua1_C"/>
</dbReference>
<proteinExistence type="predicted"/>
<dbReference type="Pfam" id="PF14616">
    <property type="entry name" value="Rua1_C"/>
    <property type="match status" value="1"/>
</dbReference>
<feature type="non-terminal residue" evidence="2">
    <location>
        <position position="1"/>
    </location>
</feature>
<feature type="non-terminal residue" evidence="2">
    <location>
        <position position="109"/>
    </location>
</feature>
<evidence type="ECO:0000259" key="1">
    <source>
        <dbReference type="Pfam" id="PF14616"/>
    </source>
</evidence>
<organism evidence="2 3">
    <name type="scientific">Piromyces finnis</name>
    <dbReference type="NCBI Taxonomy" id="1754191"/>
    <lineage>
        <taxon>Eukaryota</taxon>
        <taxon>Fungi</taxon>
        <taxon>Fungi incertae sedis</taxon>
        <taxon>Chytridiomycota</taxon>
        <taxon>Chytridiomycota incertae sedis</taxon>
        <taxon>Neocallimastigomycetes</taxon>
        <taxon>Neocallimastigales</taxon>
        <taxon>Neocallimastigaceae</taxon>
        <taxon>Piromyces</taxon>
    </lineage>
</organism>
<dbReference type="PANTHER" id="PTHR28125">
    <property type="entry name" value="MEIOTIC EXPRESSION UP-REGULATED PROTEIN 26"/>
    <property type="match status" value="1"/>
</dbReference>
<sequence>RNQKVRFEGDIYTPKLVRFSGNAKEGLCDQCNPGRWLQLKNSAYWYHKQFFHGISSVSGKPFQAPLTTKKNIADTILSYLQQIKQNKKEINDIVNSKGMTILWYRHAHK</sequence>
<accession>A0A1Y1VFH4</accession>
<dbReference type="AlphaFoldDB" id="A0A1Y1VFH4"/>
<reference evidence="2 3" key="2">
    <citation type="submission" date="2016-08" db="EMBL/GenBank/DDBJ databases">
        <title>Pervasive Adenine N6-methylation of Active Genes in Fungi.</title>
        <authorList>
            <consortium name="DOE Joint Genome Institute"/>
            <person name="Mondo S.J."/>
            <person name="Dannebaum R.O."/>
            <person name="Kuo R.C."/>
            <person name="Labutti K."/>
            <person name="Haridas S."/>
            <person name="Kuo A."/>
            <person name="Salamov A."/>
            <person name="Ahrendt S.R."/>
            <person name="Lipzen A."/>
            <person name="Sullivan W."/>
            <person name="Andreopoulos W.B."/>
            <person name="Clum A."/>
            <person name="Lindquist E."/>
            <person name="Daum C."/>
            <person name="Ramamoorthy G.K."/>
            <person name="Gryganskyi A."/>
            <person name="Culley D."/>
            <person name="Magnuson J.K."/>
            <person name="James T.Y."/>
            <person name="O'Malley M.A."/>
            <person name="Stajich J.E."/>
            <person name="Spatafora J.W."/>
            <person name="Visel A."/>
            <person name="Grigoriev I.V."/>
        </authorList>
    </citation>
    <scope>NUCLEOTIDE SEQUENCE [LARGE SCALE GENOMIC DNA]</scope>
    <source>
        <strain evidence="3">finn</strain>
    </source>
</reference>
<reference evidence="2 3" key="1">
    <citation type="submission" date="2016-08" db="EMBL/GenBank/DDBJ databases">
        <title>Genomes of anaerobic fungi encode conserved fungal cellulosomes for biomass hydrolysis.</title>
        <authorList>
            <consortium name="DOE Joint Genome Institute"/>
            <person name="Haitjema C.H."/>
            <person name="Gilmore S.P."/>
            <person name="Henske J.K."/>
            <person name="Solomon K.V."/>
            <person name="De Groot R."/>
            <person name="Kuo A."/>
            <person name="Mondo S.J."/>
            <person name="Salamov A.A."/>
            <person name="Labutti K."/>
            <person name="Zhao Z."/>
            <person name="Chiniquy J."/>
            <person name="Barry K."/>
            <person name="Brewer H.M."/>
            <person name="Purvine S.O."/>
            <person name="Wright A.T."/>
            <person name="Boxma B."/>
            <person name="Van Alen T."/>
            <person name="Hackstein J.H."/>
            <person name="Baker S.E."/>
            <person name="Grigoriev I.V."/>
            <person name="O'Malley M.A."/>
        </authorList>
    </citation>
    <scope>NUCLEOTIDE SEQUENCE [LARGE SCALE GENOMIC DNA]</scope>
    <source>
        <strain evidence="3">finn</strain>
    </source>
</reference>
<evidence type="ECO:0000313" key="3">
    <source>
        <dbReference type="Proteomes" id="UP000193719"/>
    </source>
</evidence>